<dbReference type="NCBIfam" id="NF004225">
    <property type="entry name" value="PRK05672.1"/>
    <property type="match status" value="1"/>
</dbReference>
<dbReference type="GO" id="GO:0003887">
    <property type="term" value="F:DNA-directed DNA polymerase activity"/>
    <property type="evidence" value="ECO:0007669"/>
    <property type="project" value="UniProtKB-UniRule"/>
</dbReference>
<name>A0A6G7YT42_9SPHN</name>
<dbReference type="PANTHER" id="PTHR32294">
    <property type="entry name" value="DNA POLYMERASE III SUBUNIT ALPHA"/>
    <property type="match status" value="1"/>
</dbReference>
<feature type="domain" description="Polymerase/histidinol phosphatase N-terminal" evidence="15">
    <location>
        <begin position="4"/>
        <end position="71"/>
    </location>
</feature>
<dbReference type="InterPro" id="IPR012340">
    <property type="entry name" value="NA-bd_OB-fold"/>
</dbReference>
<dbReference type="InterPro" id="IPR011708">
    <property type="entry name" value="DNA_pol3_alpha_NTPase_dom"/>
</dbReference>
<dbReference type="GO" id="GO:0006260">
    <property type="term" value="P:DNA replication"/>
    <property type="evidence" value="ECO:0007669"/>
    <property type="project" value="UniProtKB-KW"/>
</dbReference>
<evidence type="ECO:0000256" key="9">
    <source>
        <dbReference type="ARBA" id="ARBA00022763"/>
    </source>
</evidence>
<dbReference type="NCBIfam" id="TIGR00594">
    <property type="entry name" value="polc"/>
    <property type="match status" value="1"/>
</dbReference>
<dbReference type="Gene3D" id="2.40.50.140">
    <property type="entry name" value="Nucleic acid-binding proteins"/>
    <property type="match status" value="1"/>
</dbReference>
<feature type="compositionally biased region" description="Basic and acidic residues" evidence="14">
    <location>
        <begin position="1110"/>
        <end position="1120"/>
    </location>
</feature>
<evidence type="ECO:0000256" key="8">
    <source>
        <dbReference type="ARBA" id="ARBA00022705"/>
    </source>
</evidence>
<evidence type="ECO:0000256" key="4">
    <source>
        <dbReference type="ARBA" id="ARBA00017273"/>
    </source>
</evidence>
<dbReference type="SMART" id="SM00481">
    <property type="entry name" value="POLIIIAc"/>
    <property type="match status" value="1"/>
</dbReference>
<dbReference type="CDD" id="cd07434">
    <property type="entry name" value="PHP_PolIIIA_DnaE2"/>
    <property type="match status" value="1"/>
</dbReference>
<dbReference type="GO" id="GO:0008408">
    <property type="term" value="F:3'-5' exonuclease activity"/>
    <property type="evidence" value="ECO:0007669"/>
    <property type="project" value="InterPro"/>
</dbReference>
<organism evidence="16 17">
    <name type="scientific">Sphingomonas piscis</name>
    <dbReference type="NCBI Taxonomy" id="2714943"/>
    <lineage>
        <taxon>Bacteria</taxon>
        <taxon>Pseudomonadati</taxon>
        <taxon>Pseudomonadota</taxon>
        <taxon>Alphaproteobacteria</taxon>
        <taxon>Sphingomonadales</taxon>
        <taxon>Sphingomonadaceae</taxon>
        <taxon>Sphingomonas</taxon>
    </lineage>
</organism>
<keyword evidence="5 13" id="KW-0963">Cytoplasm</keyword>
<dbReference type="Pfam" id="PF17657">
    <property type="entry name" value="DNA_pol3_finger"/>
    <property type="match status" value="1"/>
</dbReference>
<dbReference type="RefSeq" id="WP_166412304.1">
    <property type="nucleotide sequence ID" value="NZ_CP049869.1"/>
</dbReference>
<evidence type="ECO:0000256" key="10">
    <source>
        <dbReference type="ARBA" id="ARBA00022932"/>
    </source>
</evidence>
<keyword evidence="7 13" id="KW-0548">Nucleotidyltransferase</keyword>
<comment type="subcellular location">
    <subcellularLocation>
        <location evidence="1 13">Cytoplasm</location>
    </subcellularLocation>
</comment>
<evidence type="ECO:0000313" key="17">
    <source>
        <dbReference type="Proteomes" id="UP000503222"/>
    </source>
</evidence>
<gene>
    <name evidence="16" type="primary">dnaE</name>
    <name evidence="13" type="synonym">dnaE2</name>
    <name evidence="16" type="ORF">G7077_03875</name>
</gene>
<dbReference type="EMBL" id="CP049869">
    <property type="protein sequence ID" value="QIK79918.1"/>
    <property type="molecule type" value="Genomic_DNA"/>
</dbReference>
<dbReference type="AlphaFoldDB" id="A0A6G7YT42"/>
<dbReference type="Pfam" id="PF14579">
    <property type="entry name" value="HHH_6"/>
    <property type="match status" value="1"/>
</dbReference>
<evidence type="ECO:0000256" key="14">
    <source>
        <dbReference type="SAM" id="MobiDB-lite"/>
    </source>
</evidence>
<dbReference type="InterPro" id="IPR029460">
    <property type="entry name" value="DNAPol_HHH"/>
</dbReference>
<accession>A0A6G7YT42</accession>
<evidence type="ECO:0000256" key="12">
    <source>
        <dbReference type="ARBA" id="ARBA00049244"/>
    </source>
</evidence>
<comment type="similarity">
    <text evidence="2 13">Belongs to the DNA polymerase type-C family. DnaE2 subfamily.</text>
</comment>
<feature type="region of interest" description="Disordered" evidence="14">
    <location>
        <begin position="1069"/>
        <end position="1120"/>
    </location>
</feature>
<dbReference type="KEGG" id="spii:G7077_03875"/>
<dbReference type="InterPro" id="IPR003141">
    <property type="entry name" value="Pol/His_phosphatase_N"/>
</dbReference>
<dbReference type="PANTHER" id="PTHR32294:SF4">
    <property type="entry name" value="ERROR-PRONE DNA POLYMERASE"/>
    <property type="match status" value="1"/>
</dbReference>
<dbReference type="Pfam" id="PF07733">
    <property type="entry name" value="DNA_pol3_alpha"/>
    <property type="match status" value="1"/>
</dbReference>
<evidence type="ECO:0000256" key="6">
    <source>
        <dbReference type="ARBA" id="ARBA00022679"/>
    </source>
</evidence>
<dbReference type="GO" id="GO:0006281">
    <property type="term" value="P:DNA repair"/>
    <property type="evidence" value="ECO:0007669"/>
    <property type="project" value="UniProtKB-UniRule"/>
</dbReference>
<reference evidence="16 17" key="1">
    <citation type="submission" date="2020-03" db="EMBL/GenBank/DDBJ databases">
        <title>Sphingomonas sp. nov., isolated from fish.</title>
        <authorList>
            <person name="Hyun D.-W."/>
            <person name="Bae J.-W."/>
        </authorList>
    </citation>
    <scope>NUCLEOTIDE SEQUENCE [LARGE SCALE GENOMIC DNA]</scope>
    <source>
        <strain evidence="16 17">HDW15B</strain>
    </source>
</reference>
<keyword evidence="10 13" id="KW-0239">DNA-directed DNA polymerase</keyword>
<dbReference type="InterPro" id="IPR004805">
    <property type="entry name" value="DnaE2/DnaE/PolC"/>
</dbReference>
<dbReference type="InterPro" id="IPR023073">
    <property type="entry name" value="DnaE2"/>
</dbReference>
<feature type="region of interest" description="Disordered" evidence="14">
    <location>
        <begin position="795"/>
        <end position="822"/>
    </location>
</feature>
<comment type="function">
    <text evidence="13">DNA polymerase involved in damage-induced mutagenesis and translesion synthesis (TLS). It is not the major replicative DNA polymerase.</text>
</comment>
<evidence type="ECO:0000256" key="5">
    <source>
        <dbReference type="ARBA" id="ARBA00022490"/>
    </source>
</evidence>
<dbReference type="FunFam" id="1.10.150.870:FF:000002">
    <property type="entry name" value="Error-prone DNA polymerase"/>
    <property type="match status" value="1"/>
</dbReference>
<dbReference type="GO" id="GO:0009432">
    <property type="term" value="P:SOS response"/>
    <property type="evidence" value="ECO:0007669"/>
    <property type="project" value="UniProtKB-ARBA"/>
</dbReference>
<keyword evidence="17" id="KW-1185">Reference proteome</keyword>
<proteinExistence type="inferred from homology"/>
<dbReference type="Gene3D" id="3.20.20.140">
    <property type="entry name" value="Metal-dependent hydrolases"/>
    <property type="match status" value="1"/>
</dbReference>
<dbReference type="Proteomes" id="UP000503222">
    <property type="component" value="Chromosome"/>
</dbReference>
<dbReference type="InterPro" id="IPR040982">
    <property type="entry name" value="DNA_pol3_finger"/>
</dbReference>
<dbReference type="SUPFAM" id="SSF89550">
    <property type="entry name" value="PHP domain-like"/>
    <property type="match status" value="1"/>
</dbReference>
<dbReference type="GO" id="GO:0005737">
    <property type="term" value="C:cytoplasm"/>
    <property type="evidence" value="ECO:0007669"/>
    <property type="project" value="UniProtKB-SubCell"/>
</dbReference>
<evidence type="ECO:0000259" key="15">
    <source>
        <dbReference type="SMART" id="SM00481"/>
    </source>
</evidence>
<keyword evidence="9 13" id="KW-0227">DNA damage</keyword>
<evidence type="ECO:0000313" key="16">
    <source>
        <dbReference type="EMBL" id="QIK79918.1"/>
    </source>
</evidence>
<dbReference type="Pfam" id="PF02811">
    <property type="entry name" value="PHP"/>
    <property type="match status" value="1"/>
</dbReference>
<protein>
    <recommendedName>
        <fullName evidence="4 13">Error-prone DNA polymerase</fullName>
        <ecNumber evidence="3 13">2.7.7.7</ecNumber>
    </recommendedName>
</protein>
<evidence type="ECO:0000256" key="13">
    <source>
        <dbReference type="HAMAP-Rule" id="MF_01902"/>
    </source>
</evidence>
<evidence type="ECO:0000256" key="3">
    <source>
        <dbReference type="ARBA" id="ARBA00012417"/>
    </source>
</evidence>
<evidence type="ECO:0000256" key="7">
    <source>
        <dbReference type="ARBA" id="ARBA00022695"/>
    </source>
</evidence>
<dbReference type="GO" id="GO:0003676">
    <property type="term" value="F:nucleic acid binding"/>
    <property type="evidence" value="ECO:0007669"/>
    <property type="project" value="InterPro"/>
</dbReference>
<keyword evidence="8 13" id="KW-0235">DNA replication</keyword>
<comment type="catalytic activity">
    <reaction evidence="12 13">
        <text>DNA(n) + a 2'-deoxyribonucleoside 5'-triphosphate = DNA(n+1) + diphosphate</text>
        <dbReference type="Rhea" id="RHEA:22508"/>
        <dbReference type="Rhea" id="RHEA-COMP:17339"/>
        <dbReference type="Rhea" id="RHEA-COMP:17340"/>
        <dbReference type="ChEBI" id="CHEBI:33019"/>
        <dbReference type="ChEBI" id="CHEBI:61560"/>
        <dbReference type="ChEBI" id="CHEBI:173112"/>
        <dbReference type="EC" id="2.7.7.7"/>
    </reaction>
</comment>
<keyword evidence="11 13" id="KW-0234">DNA repair</keyword>
<sequence length="1120" mass="124850">MTYVELQTTTHFSFLRGVSSPEQLFSAAAQLGYPALGVTDWNSVGGLVRSLVAADTTGVRLVAGCRLNLMDGASLLVWPQDRAAWTRLTLLLSEGKKRADPRKGEKGQCFLHWEDVEAWSEGLVAALLPDDVDTAAASLAAVRDIFGDRAHCALTYRRRPGDKQRLHALDQLARQHRVRSLATGDVLYDSPDKRMLQDVVTAIREHSTIDDLGFRRERFADRHLKSVAEMERRFADYPDAIQATADIAAACPFQLRELSYQYPDEIVMSGRSPQDALAHMARAALADRYPDGVPQRYADLLEHELRLVGRCNYAPYFLTVNSIVTFARSQGILCQGRGSAANSMICYVLGITSIDPIKHELLFERFISEARDEPPDIDVDFEHERREEVIQWIYNTYGHEHAALTAVVSRFRARGAVREVGKALGLPEDLTGALAGQVWGWSNEGVAETHVEQLNLDSTNPRLALTLDLARQLIGTPRHLSQHPGGFVLTRDRLDTLVPIEPAAMPDRRVIEWEKEDIEELGFMKVDVLGLGMLGCMRRAFDLLDEYRGVRMGLESLQDDDPKVFEMIQRADTLGVFQIESRAQMSMLPRMKPKEFYDLVIEVAIVRPGPIQGDMVHPYLRRREGKEVPEYPKPELEAVLKKTLGVPLFQEQAMKVAIVGAGFTPAEADALRRSMATFKFTGGVSHFQDKLIEGMVARGYSRDFATRTFKQIEGFGSYGFPESHAASFAKIAYASSWMKCHHPDVFCAALLNAQPMGFYAPAQIVRDAREHGVEVRAVCINASRWDCTLEPSLASRGEQRDGLPSSPSPLRKGENPHPNPLPLAGKGAWLPLRLGLRMVRGLANEHAARIVAARGDGSFTSIEDVWRRSGVPLAALERIAEADGFASLGADRRQALWQVRGLGEAPLPLFAAADARQAEVVEPFVQLHAMSEGREVVEDYRALQLSLRAHPVAFLRPELDRRRLTRCLDLNTTKDGRKVTVAGIILIRQKPGSAKGVLFATIEDETGIANIIIWPHKFETHRRVVLSSSMIAVRGTVQREGGVIHVIADTIEDYTPMLRAVGEMDFHHRVGRGDGATNGGSPDRGEEDRKWPKTNDQYHKPFRTGADPEQVIRQRTRDFH</sequence>
<dbReference type="HAMAP" id="MF_01902">
    <property type="entry name" value="DNApol_error_prone"/>
    <property type="match status" value="1"/>
</dbReference>
<evidence type="ECO:0000256" key="11">
    <source>
        <dbReference type="ARBA" id="ARBA00023204"/>
    </source>
</evidence>
<keyword evidence="6 13" id="KW-0808">Transferase</keyword>
<evidence type="ECO:0000256" key="1">
    <source>
        <dbReference type="ARBA" id="ARBA00004496"/>
    </source>
</evidence>
<evidence type="ECO:0000256" key="2">
    <source>
        <dbReference type="ARBA" id="ARBA00007391"/>
    </source>
</evidence>
<dbReference type="CDD" id="cd04485">
    <property type="entry name" value="DnaE_OBF"/>
    <property type="match status" value="1"/>
</dbReference>
<dbReference type="InterPro" id="IPR016195">
    <property type="entry name" value="Pol/histidinol_Pase-like"/>
</dbReference>
<feature type="compositionally biased region" description="Basic and acidic residues" evidence="14">
    <location>
        <begin position="1083"/>
        <end position="1099"/>
    </location>
</feature>
<dbReference type="InterPro" id="IPR004013">
    <property type="entry name" value="PHP_dom"/>
</dbReference>
<dbReference type="EC" id="2.7.7.7" evidence="3 13"/>
<dbReference type="Pfam" id="PF01336">
    <property type="entry name" value="tRNA_anti-codon"/>
    <property type="match status" value="1"/>
</dbReference>
<dbReference type="InterPro" id="IPR004365">
    <property type="entry name" value="NA-bd_OB_tRNA"/>
</dbReference>